<dbReference type="RefSeq" id="WP_201657839.1">
    <property type="nucleotide sequence ID" value="NZ_CAJHCS010000028.1"/>
</dbReference>
<keyword evidence="1" id="KW-0472">Membrane</keyword>
<evidence type="ECO:0000313" key="2">
    <source>
        <dbReference type="EMBL" id="MEM5289432.1"/>
    </source>
</evidence>
<reference evidence="2 3" key="1">
    <citation type="submission" date="2024-01" db="EMBL/GenBank/DDBJ databases">
        <title>The diversity of rhizobia nodulating Mimosa spp. in eleven states of Brazil covering several biomes is determined by host plant, location, and edaphic factors.</title>
        <authorList>
            <person name="Rouws L."/>
            <person name="Barauna A."/>
            <person name="Beukes C."/>
            <person name="De Faria S.M."/>
            <person name="Gross E."/>
            <person name="Dos Reis Junior F.B."/>
            <person name="Simon M."/>
            <person name="Maluk M."/>
            <person name="Odee D.W."/>
            <person name="Kenicer G."/>
            <person name="Young J.P.W."/>
            <person name="Reis V.M."/>
            <person name="Zilli J."/>
            <person name="James E.K."/>
        </authorList>
    </citation>
    <scope>NUCLEOTIDE SEQUENCE [LARGE SCALE GENOMIC DNA]</scope>
    <source>
        <strain evidence="2 3">JPY77</strain>
    </source>
</reference>
<dbReference type="Proteomes" id="UP001494588">
    <property type="component" value="Unassembled WGS sequence"/>
</dbReference>
<keyword evidence="1" id="KW-0812">Transmembrane</keyword>
<feature type="transmembrane region" description="Helical" evidence="1">
    <location>
        <begin position="21"/>
        <end position="38"/>
    </location>
</feature>
<proteinExistence type="predicted"/>
<protein>
    <submittedName>
        <fullName evidence="2">Uncharacterized protein</fullName>
    </submittedName>
</protein>
<accession>A0ABU9QJ07</accession>
<evidence type="ECO:0000313" key="3">
    <source>
        <dbReference type="Proteomes" id="UP001494588"/>
    </source>
</evidence>
<keyword evidence="1" id="KW-1133">Transmembrane helix</keyword>
<evidence type="ECO:0000256" key="1">
    <source>
        <dbReference type="SAM" id="Phobius"/>
    </source>
</evidence>
<keyword evidence="3" id="KW-1185">Reference proteome</keyword>
<name>A0ABU9QJ07_9BURK</name>
<comment type="caution">
    <text evidence="2">The sequence shown here is derived from an EMBL/GenBank/DDBJ whole genome shotgun (WGS) entry which is preliminary data.</text>
</comment>
<sequence>MTVEKYDDVPKGDKRSRLRTIGLGLALVCGLAGAVMFALSDRTMPDLVACVTICAVGAWMQRETNKLAERLYGCS</sequence>
<dbReference type="EMBL" id="JAZHGC010000026">
    <property type="protein sequence ID" value="MEM5289432.1"/>
    <property type="molecule type" value="Genomic_DNA"/>
</dbReference>
<gene>
    <name evidence="2" type="ORF">V4C55_27295</name>
</gene>
<organism evidence="2 3">
    <name type="scientific">Paraburkholderia sabiae</name>
    <dbReference type="NCBI Taxonomy" id="273251"/>
    <lineage>
        <taxon>Bacteria</taxon>
        <taxon>Pseudomonadati</taxon>
        <taxon>Pseudomonadota</taxon>
        <taxon>Betaproteobacteria</taxon>
        <taxon>Burkholderiales</taxon>
        <taxon>Burkholderiaceae</taxon>
        <taxon>Paraburkholderia</taxon>
    </lineage>
</organism>